<proteinExistence type="predicted"/>
<feature type="transmembrane region" description="Helical" evidence="7">
    <location>
        <begin position="388"/>
        <end position="407"/>
    </location>
</feature>
<evidence type="ECO:0000313" key="9">
    <source>
        <dbReference type="EMBL" id="KAF6229843.1"/>
    </source>
</evidence>
<evidence type="ECO:0000256" key="1">
    <source>
        <dbReference type="ARBA" id="ARBA00004141"/>
    </source>
</evidence>
<feature type="compositionally biased region" description="Basic and acidic residues" evidence="6">
    <location>
        <begin position="26"/>
        <end position="42"/>
    </location>
</feature>
<feature type="transmembrane region" description="Helical" evidence="7">
    <location>
        <begin position="414"/>
        <end position="435"/>
    </location>
</feature>
<feature type="transmembrane region" description="Helical" evidence="7">
    <location>
        <begin position="348"/>
        <end position="368"/>
    </location>
</feature>
<dbReference type="GO" id="GO:0016020">
    <property type="term" value="C:membrane"/>
    <property type="evidence" value="ECO:0007669"/>
    <property type="project" value="UniProtKB-SubCell"/>
</dbReference>
<gene>
    <name evidence="9" type="ORF">HO133_004180</name>
</gene>
<name>A0A8H6KZF0_9LECA</name>
<dbReference type="Pfam" id="PF07690">
    <property type="entry name" value="MFS_1"/>
    <property type="match status" value="1"/>
</dbReference>
<feature type="domain" description="Major facilitator superfamily (MFS) profile" evidence="8">
    <location>
        <begin position="118"/>
        <end position="545"/>
    </location>
</feature>
<dbReference type="InterPro" id="IPR020846">
    <property type="entry name" value="MFS_dom"/>
</dbReference>
<feature type="transmembrane region" description="Helical" evidence="7">
    <location>
        <begin position="215"/>
        <end position="234"/>
    </location>
</feature>
<keyword evidence="5 7" id="KW-0472">Membrane</keyword>
<evidence type="ECO:0000256" key="5">
    <source>
        <dbReference type="ARBA" id="ARBA00023136"/>
    </source>
</evidence>
<feature type="region of interest" description="Disordered" evidence="6">
    <location>
        <begin position="26"/>
        <end position="46"/>
    </location>
</feature>
<dbReference type="InterPro" id="IPR036259">
    <property type="entry name" value="MFS_trans_sf"/>
</dbReference>
<reference evidence="9 10" key="1">
    <citation type="journal article" date="2020" name="Genomics">
        <title>Complete, high-quality genomes from long-read metagenomic sequencing of two wolf lichen thalli reveals enigmatic genome architecture.</title>
        <authorList>
            <person name="McKenzie S.K."/>
            <person name="Walston R.F."/>
            <person name="Allen J.L."/>
        </authorList>
    </citation>
    <scope>NUCLEOTIDE SEQUENCE [LARGE SCALE GENOMIC DNA]</scope>
    <source>
        <strain evidence="9">WasteWater1</strain>
    </source>
</reference>
<organism evidence="9 10">
    <name type="scientific">Letharia lupina</name>
    <dbReference type="NCBI Taxonomy" id="560253"/>
    <lineage>
        <taxon>Eukaryota</taxon>
        <taxon>Fungi</taxon>
        <taxon>Dikarya</taxon>
        <taxon>Ascomycota</taxon>
        <taxon>Pezizomycotina</taxon>
        <taxon>Lecanoromycetes</taxon>
        <taxon>OSLEUM clade</taxon>
        <taxon>Lecanoromycetidae</taxon>
        <taxon>Lecanorales</taxon>
        <taxon>Lecanorineae</taxon>
        <taxon>Parmeliaceae</taxon>
        <taxon>Letharia</taxon>
    </lineage>
</organism>
<dbReference type="GO" id="GO:0022857">
    <property type="term" value="F:transmembrane transporter activity"/>
    <property type="evidence" value="ECO:0007669"/>
    <property type="project" value="InterPro"/>
</dbReference>
<feature type="transmembrane region" description="Helical" evidence="7">
    <location>
        <begin position="184"/>
        <end position="203"/>
    </location>
</feature>
<comment type="caution">
    <text evidence="9">The sequence shown here is derived from an EMBL/GenBank/DDBJ whole genome shotgun (WGS) entry which is preliminary data.</text>
</comment>
<dbReference type="Proteomes" id="UP000593566">
    <property type="component" value="Unassembled WGS sequence"/>
</dbReference>
<feature type="transmembrane region" description="Helical" evidence="7">
    <location>
        <begin position="246"/>
        <end position="265"/>
    </location>
</feature>
<evidence type="ECO:0000256" key="4">
    <source>
        <dbReference type="ARBA" id="ARBA00022989"/>
    </source>
</evidence>
<feature type="region of interest" description="Disordered" evidence="6">
    <location>
        <begin position="62"/>
        <end position="93"/>
    </location>
</feature>
<keyword evidence="4 7" id="KW-1133">Transmembrane helix</keyword>
<feature type="transmembrane region" description="Helical" evidence="7">
    <location>
        <begin position="154"/>
        <end position="177"/>
    </location>
</feature>
<evidence type="ECO:0000259" key="8">
    <source>
        <dbReference type="PROSITE" id="PS50850"/>
    </source>
</evidence>
<dbReference type="SUPFAM" id="SSF103473">
    <property type="entry name" value="MFS general substrate transporter"/>
    <property type="match status" value="1"/>
</dbReference>
<evidence type="ECO:0000256" key="2">
    <source>
        <dbReference type="ARBA" id="ARBA00022448"/>
    </source>
</evidence>
<dbReference type="PROSITE" id="PS50850">
    <property type="entry name" value="MFS"/>
    <property type="match status" value="1"/>
</dbReference>
<dbReference type="InterPro" id="IPR011701">
    <property type="entry name" value="MFS"/>
</dbReference>
<dbReference type="AlphaFoldDB" id="A0A8H6KZF0"/>
<evidence type="ECO:0000256" key="6">
    <source>
        <dbReference type="SAM" id="MobiDB-lite"/>
    </source>
</evidence>
<keyword evidence="3 7" id="KW-0812">Transmembrane</keyword>
<keyword evidence="10" id="KW-1185">Reference proteome</keyword>
<comment type="subcellular location">
    <subcellularLocation>
        <location evidence="1">Membrane</location>
        <topology evidence="1">Multi-pass membrane protein</topology>
    </subcellularLocation>
</comment>
<sequence>MANYNWYGVPRKATCMKDWVKDSEPRSFEAGNKESWKNEHPGIHTSSMSIENQVPKSQICRNKVSKSSDMPNLTNTVFAPPVETKSRDASNDASRLGLEEYRDKRSERSLLRKIDVHLVLPLWIIFTLGFMDRINLGNVRVLGILPDLHLVGNAYNIALQVFFVPYILIEIPSNIFLKKIAPSTWIASLTFLWGIACMCQGFVKSNSGLIACRFFLGLFEGGFVPGCAYLMSMYYKRHEFQKRFSLFWCAGLIAGAFSGLLAYALVHMDGISGYAGWRWIFIIEGLLSVVVSVPAKFLLADWPEQAAFLTAEEKQYLLVRNNSDTGGAAQMDRLDPDAWRRIFTDWKLYVASLIYIGITVSGYATALFVPTIVNSLGYSGIESQVHSIPIWIVAAIVTLATAVLSDWTKHRYGYMMFGVVFASIGYIILLCQGPLVHPRTHKPAGLALSVRYMAVYFVTMGCYMVQPNAIVWVANNLGGHYKRSIGLAVMIGFGNIGGIIASNIFVQTEAPRYFVGYGVSLAMLVFCGIMCTAFAVGLVMENRKREKGERNHRLELPESVLGNIGDDDPRFRFSL</sequence>
<evidence type="ECO:0000313" key="10">
    <source>
        <dbReference type="Proteomes" id="UP000593566"/>
    </source>
</evidence>
<feature type="transmembrane region" description="Helical" evidence="7">
    <location>
        <begin position="485"/>
        <end position="505"/>
    </location>
</feature>
<evidence type="ECO:0000256" key="7">
    <source>
        <dbReference type="SAM" id="Phobius"/>
    </source>
</evidence>
<protein>
    <recommendedName>
        <fullName evidence="8">Major facilitator superfamily (MFS) profile domain-containing protein</fullName>
    </recommendedName>
</protein>
<dbReference type="EMBL" id="JACCJB010000002">
    <property type="protein sequence ID" value="KAF6229843.1"/>
    <property type="molecule type" value="Genomic_DNA"/>
</dbReference>
<dbReference type="GeneID" id="59332589"/>
<dbReference type="PANTHER" id="PTHR43791">
    <property type="entry name" value="PERMEASE-RELATED"/>
    <property type="match status" value="1"/>
</dbReference>
<accession>A0A8H6KZF0</accession>
<feature type="transmembrane region" description="Helical" evidence="7">
    <location>
        <begin position="114"/>
        <end position="134"/>
    </location>
</feature>
<feature type="transmembrane region" description="Helical" evidence="7">
    <location>
        <begin position="277"/>
        <end position="299"/>
    </location>
</feature>
<feature type="compositionally biased region" description="Polar residues" evidence="6">
    <location>
        <begin position="62"/>
        <end position="77"/>
    </location>
</feature>
<feature type="transmembrane region" description="Helical" evidence="7">
    <location>
        <begin position="455"/>
        <end position="473"/>
    </location>
</feature>
<dbReference type="PANTHER" id="PTHR43791:SF52">
    <property type="entry name" value="TRANSPORTER, PUTATIVE (AFU_ORTHOLOGUE AFUA_1G11820)-RELATED"/>
    <property type="match status" value="1"/>
</dbReference>
<feature type="transmembrane region" description="Helical" evidence="7">
    <location>
        <begin position="517"/>
        <end position="540"/>
    </location>
</feature>
<dbReference type="FunFam" id="1.20.1250.20:FF:000068">
    <property type="entry name" value="MFS general substrate transporter"/>
    <property type="match status" value="1"/>
</dbReference>
<evidence type="ECO:0000256" key="3">
    <source>
        <dbReference type="ARBA" id="ARBA00022692"/>
    </source>
</evidence>
<dbReference type="Gene3D" id="1.20.1250.20">
    <property type="entry name" value="MFS general substrate transporter like domains"/>
    <property type="match status" value="1"/>
</dbReference>
<dbReference type="FunFam" id="1.20.1250.20:FF:000034">
    <property type="entry name" value="MFS general substrate transporter"/>
    <property type="match status" value="1"/>
</dbReference>
<keyword evidence="2" id="KW-0813">Transport</keyword>
<dbReference type="RefSeq" id="XP_037157100.1">
    <property type="nucleotide sequence ID" value="XM_037295099.1"/>
</dbReference>